<gene>
    <name evidence="1" type="ORF">HMPREF0091_10112</name>
</gene>
<dbReference type="InterPro" id="IPR036895">
    <property type="entry name" value="Uracil-DNA_glycosylase-like_sf"/>
</dbReference>
<dbReference type="RefSeq" id="WP_006302221.1">
    <property type="nucleotide sequence ID" value="NZ_ACGK02000001.1"/>
</dbReference>
<organism evidence="1 2">
    <name type="scientific">Fannyhessea vaginae DSM 15829</name>
    <dbReference type="NCBI Taxonomy" id="525256"/>
    <lineage>
        <taxon>Bacteria</taxon>
        <taxon>Bacillati</taxon>
        <taxon>Actinomycetota</taxon>
        <taxon>Coriobacteriia</taxon>
        <taxon>Coriobacteriales</taxon>
        <taxon>Atopobiaceae</taxon>
        <taxon>Fannyhessea</taxon>
    </lineage>
</organism>
<evidence type="ECO:0000313" key="2">
    <source>
        <dbReference type="Proteomes" id="UP000005947"/>
    </source>
</evidence>
<sequence>MENFESKLKQSLLSKTTQELTNLLDNNMLIDGNPYASIVVVKQLLDKDSSTSDTFLHKDDGQALRKACVALGFAPNDFCGISTALCKKPQENLRLSLTALDPLYVILCDEQAQTDYEAEFLNNHHLKIGCLEHLPMHVVLALGNFSQALKSTDTKQAAWRALKSLARPNAS</sequence>
<name>F1T5N1_9ACTN</name>
<evidence type="ECO:0000313" key="1">
    <source>
        <dbReference type="EMBL" id="EGF23165.1"/>
    </source>
</evidence>
<protein>
    <submittedName>
        <fullName evidence="1">Uncharacterized protein</fullName>
    </submittedName>
</protein>
<dbReference type="OrthoDB" id="3182032at2"/>
<accession>F1T5N1</accession>
<keyword evidence="2" id="KW-1185">Reference proteome</keyword>
<dbReference type="Proteomes" id="UP000005947">
    <property type="component" value="Unassembled WGS sequence"/>
</dbReference>
<dbReference type="GeneID" id="93210860"/>
<proteinExistence type="predicted"/>
<comment type="caution">
    <text evidence="1">The sequence shown here is derived from an EMBL/GenBank/DDBJ whole genome shotgun (WGS) entry which is preliminary data.</text>
</comment>
<dbReference type="AlphaFoldDB" id="F1T5N1"/>
<dbReference type="EMBL" id="ACGK02000001">
    <property type="protein sequence ID" value="EGF23165.1"/>
    <property type="molecule type" value="Genomic_DNA"/>
</dbReference>
<reference evidence="1 2" key="1">
    <citation type="submission" date="2011-02" db="EMBL/GenBank/DDBJ databases">
        <authorList>
            <person name="Muzny D."/>
            <person name="Qin X."/>
            <person name="Buhay C."/>
            <person name="Dugan-Rocha S."/>
            <person name="Ding Y."/>
            <person name="Chen G."/>
            <person name="Hawes A."/>
            <person name="Holder M."/>
            <person name="Jhangiani S."/>
            <person name="Johnson A."/>
            <person name="Khan Z."/>
            <person name="Li Z."/>
            <person name="Liu W."/>
            <person name="Liu X."/>
            <person name="Perez L."/>
            <person name="Shen H."/>
            <person name="Wang Q."/>
            <person name="Watt J."/>
            <person name="Xi L."/>
            <person name="Xin Y."/>
            <person name="Zhou J."/>
            <person name="Deng J."/>
            <person name="Jiang H."/>
            <person name="Liu Y."/>
            <person name="Qu J."/>
            <person name="Song X.-Z."/>
            <person name="Zhang L."/>
            <person name="Villasana D."/>
            <person name="Johnson A."/>
            <person name="Liu J."/>
            <person name="Liyanage D."/>
            <person name="Lorensuhewa L."/>
            <person name="Robinson T."/>
            <person name="Song A."/>
            <person name="Song B.-B."/>
            <person name="Dinh H."/>
            <person name="Thornton R."/>
            <person name="Coyle M."/>
            <person name="Francisco L."/>
            <person name="Jackson L."/>
            <person name="Javaid M."/>
            <person name="Korchina V."/>
            <person name="Kovar C."/>
            <person name="Mata R."/>
            <person name="Mathew T."/>
            <person name="Ngo R."/>
            <person name="Nguyen L."/>
            <person name="Nguyen N."/>
            <person name="Okwuonu G."/>
            <person name="Ongeri F."/>
            <person name="Pham C."/>
            <person name="Simmons D."/>
            <person name="Wilczek-Boney K."/>
            <person name="Hale W."/>
            <person name="Jakkamsetti A."/>
            <person name="Pham P."/>
            <person name="Ruth R."/>
            <person name="San Lucas F."/>
            <person name="Warren J."/>
            <person name="Zhang J."/>
            <person name="Zhao Z."/>
            <person name="Zhou C."/>
            <person name="Zhu D."/>
            <person name="Lee S."/>
            <person name="Bess C."/>
            <person name="Blankenburg K."/>
            <person name="Forbes L."/>
            <person name="Fu Q."/>
            <person name="Gubbala S."/>
            <person name="Hirani K."/>
            <person name="Jayaseelan J.C."/>
            <person name="Lara F."/>
            <person name="Munidasa M."/>
            <person name="Palculict T."/>
            <person name="Patil S."/>
            <person name="Pu L.-L."/>
            <person name="Saada N."/>
            <person name="Tang L."/>
            <person name="Weissenberger G."/>
            <person name="Zhu Y."/>
            <person name="Hemphill L."/>
            <person name="Shang Y."/>
            <person name="Youmans B."/>
            <person name="Ayvaz T."/>
            <person name="Ross M."/>
            <person name="Santibanez J."/>
            <person name="Aqrawi P."/>
            <person name="Gross S."/>
            <person name="Joshi V."/>
            <person name="Fowler G."/>
            <person name="Nazareth L."/>
            <person name="Reid J."/>
            <person name="Worley K."/>
            <person name="Petrosino J."/>
            <person name="Highlander S."/>
            <person name="Gibbs R."/>
        </authorList>
    </citation>
    <scope>NUCLEOTIDE SEQUENCE [LARGE SCALE GENOMIC DNA]</scope>
    <source>
        <strain evidence="1 2">DSM 15829</strain>
    </source>
</reference>
<dbReference type="SUPFAM" id="SSF52141">
    <property type="entry name" value="Uracil-DNA glycosylase-like"/>
    <property type="match status" value="1"/>
</dbReference>